<name>A0A6L2LN61_TANCI</name>
<reference evidence="1" key="1">
    <citation type="journal article" date="2019" name="Sci. Rep.">
        <title>Draft genome of Tanacetum cinerariifolium, the natural source of mosquito coil.</title>
        <authorList>
            <person name="Yamashiro T."/>
            <person name="Shiraishi A."/>
            <person name="Satake H."/>
            <person name="Nakayama K."/>
        </authorList>
    </citation>
    <scope>NUCLEOTIDE SEQUENCE</scope>
</reference>
<protein>
    <submittedName>
        <fullName evidence="1">Uncharacterized protein</fullName>
    </submittedName>
</protein>
<accession>A0A6L2LN61</accession>
<gene>
    <name evidence="1" type="ORF">Tci_035219</name>
</gene>
<dbReference type="EMBL" id="BKCJ010004812">
    <property type="protein sequence ID" value="GEU63241.1"/>
    <property type="molecule type" value="Genomic_DNA"/>
</dbReference>
<comment type="caution">
    <text evidence="1">The sequence shown here is derived from an EMBL/GenBank/DDBJ whole genome shotgun (WGS) entry which is preliminary data.</text>
</comment>
<sequence>MLVDRWKCISGYWDSICDWRCPPHGRTMDEIRDLYSLLQNFNSILSYRTIVEFLGAEEGGCIGVEDNSRSTGSVVKSQ</sequence>
<proteinExistence type="predicted"/>
<dbReference type="AlphaFoldDB" id="A0A6L2LN61"/>
<evidence type="ECO:0000313" key="1">
    <source>
        <dbReference type="EMBL" id="GEU63241.1"/>
    </source>
</evidence>
<organism evidence="1">
    <name type="scientific">Tanacetum cinerariifolium</name>
    <name type="common">Dalmatian daisy</name>
    <name type="synonym">Chrysanthemum cinerariifolium</name>
    <dbReference type="NCBI Taxonomy" id="118510"/>
    <lineage>
        <taxon>Eukaryota</taxon>
        <taxon>Viridiplantae</taxon>
        <taxon>Streptophyta</taxon>
        <taxon>Embryophyta</taxon>
        <taxon>Tracheophyta</taxon>
        <taxon>Spermatophyta</taxon>
        <taxon>Magnoliopsida</taxon>
        <taxon>eudicotyledons</taxon>
        <taxon>Gunneridae</taxon>
        <taxon>Pentapetalae</taxon>
        <taxon>asterids</taxon>
        <taxon>campanulids</taxon>
        <taxon>Asterales</taxon>
        <taxon>Asteraceae</taxon>
        <taxon>Asteroideae</taxon>
        <taxon>Anthemideae</taxon>
        <taxon>Anthemidinae</taxon>
        <taxon>Tanacetum</taxon>
    </lineage>
</organism>